<evidence type="ECO:0000313" key="2">
    <source>
        <dbReference type="EMBL" id="TDP96184.1"/>
    </source>
</evidence>
<dbReference type="Proteomes" id="UP000295444">
    <property type="component" value="Unassembled WGS sequence"/>
</dbReference>
<evidence type="ECO:0000256" key="1">
    <source>
        <dbReference type="ARBA" id="ARBA00010552"/>
    </source>
</evidence>
<sequence>MLDAMTAVIENPVGAPGPVGPYSQVARIDVGAATLLVLSGQIGVDDDGNVLDGVAAQSERIFDIVAALLSAYGATLADVVNIRTYMLDLGQLADYGAVRRARMAGRQPTSTTVQVAALFKPGALLEVEVTAVLAKEDPAPSSR</sequence>
<name>A0A4R6S9N9_LABRH</name>
<proteinExistence type="inferred from homology"/>
<comment type="caution">
    <text evidence="2">The sequence shown here is derived from an EMBL/GenBank/DDBJ whole genome shotgun (WGS) entry which is preliminary data.</text>
</comment>
<protein>
    <submittedName>
        <fullName evidence="2">Enamine deaminase RidA (YjgF/YER057c/UK114 family)</fullName>
    </submittedName>
</protein>
<reference evidence="2 3" key="1">
    <citation type="submission" date="2019-03" db="EMBL/GenBank/DDBJ databases">
        <title>Genomic Encyclopedia of Type Strains, Phase IV (KMG-IV): sequencing the most valuable type-strain genomes for metagenomic binning, comparative biology and taxonomic classification.</title>
        <authorList>
            <person name="Goeker M."/>
        </authorList>
    </citation>
    <scope>NUCLEOTIDE SEQUENCE [LARGE SCALE GENOMIC DNA]</scope>
    <source>
        <strain evidence="2 3">DSM 45361</strain>
    </source>
</reference>
<organism evidence="2 3">
    <name type="scientific">Labedaea rhizosphaerae</name>
    <dbReference type="NCBI Taxonomy" id="598644"/>
    <lineage>
        <taxon>Bacteria</taxon>
        <taxon>Bacillati</taxon>
        <taxon>Actinomycetota</taxon>
        <taxon>Actinomycetes</taxon>
        <taxon>Pseudonocardiales</taxon>
        <taxon>Pseudonocardiaceae</taxon>
        <taxon>Labedaea</taxon>
    </lineage>
</organism>
<dbReference type="PANTHER" id="PTHR11803">
    <property type="entry name" value="2-IMINOBUTANOATE/2-IMINOPROPANOATE DEAMINASE RIDA"/>
    <property type="match status" value="1"/>
</dbReference>
<dbReference type="InterPro" id="IPR006175">
    <property type="entry name" value="YjgF/YER057c/UK114"/>
</dbReference>
<comment type="similarity">
    <text evidence="1">Belongs to the RutC family.</text>
</comment>
<keyword evidence="3" id="KW-1185">Reference proteome</keyword>
<dbReference type="SUPFAM" id="SSF55298">
    <property type="entry name" value="YjgF-like"/>
    <property type="match status" value="1"/>
</dbReference>
<dbReference type="Gene3D" id="3.30.1330.40">
    <property type="entry name" value="RutC-like"/>
    <property type="match status" value="1"/>
</dbReference>
<dbReference type="GO" id="GO:0019239">
    <property type="term" value="F:deaminase activity"/>
    <property type="evidence" value="ECO:0007669"/>
    <property type="project" value="TreeGrafter"/>
</dbReference>
<dbReference type="GO" id="GO:0005829">
    <property type="term" value="C:cytosol"/>
    <property type="evidence" value="ECO:0007669"/>
    <property type="project" value="TreeGrafter"/>
</dbReference>
<accession>A0A4R6S9N9</accession>
<dbReference type="AlphaFoldDB" id="A0A4R6S9N9"/>
<dbReference type="InterPro" id="IPR035959">
    <property type="entry name" value="RutC-like_sf"/>
</dbReference>
<evidence type="ECO:0000313" key="3">
    <source>
        <dbReference type="Proteomes" id="UP000295444"/>
    </source>
</evidence>
<dbReference type="PANTHER" id="PTHR11803:SF58">
    <property type="entry name" value="PROTEIN HMF1-RELATED"/>
    <property type="match status" value="1"/>
</dbReference>
<gene>
    <name evidence="2" type="ORF">EV186_104166</name>
</gene>
<dbReference type="Pfam" id="PF01042">
    <property type="entry name" value="Ribonuc_L-PSP"/>
    <property type="match status" value="1"/>
</dbReference>
<dbReference type="EMBL" id="SNXZ01000004">
    <property type="protein sequence ID" value="TDP96184.1"/>
    <property type="molecule type" value="Genomic_DNA"/>
</dbReference>